<keyword evidence="3" id="KW-0804">Transcription</keyword>
<keyword evidence="1" id="KW-0805">Transcription regulation</keyword>
<proteinExistence type="predicted"/>
<dbReference type="AlphaFoldDB" id="A0A4R9FRH2"/>
<dbReference type="InterPro" id="IPR050397">
    <property type="entry name" value="Env_Response_Regulators"/>
</dbReference>
<dbReference type="OrthoDB" id="9798104at2"/>
<dbReference type="PROSITE" id="PS50042">
    <property type="entry name" value="CNMP_BINDING_3"/>
    <property type="match status" value="1"/>
</dbReference>
<dbReference type="PANTHER" id="PTHR24567">
    <property type="entry name" value="CRP FAMILY TRANSCRIPTIONAL REGULATORY PROTEIN"/>
    <property type="match status" value="1"/>
</dbReference>
<dbReference type="Pfam" id="PF00027">
    <property type="entry name" value="cNMP_binding"/>
    <property type="match status" value="1"/>
</dbReference>
<keyword evidence="2" id="KW-0238">DNA-binding</keyword>
<dbReference type="Gene3D" id="2.60.120.10">
    <property type="entry name" value="Jelly Rolls"/>
    <property type="match status" value="1"/>
</dbReference>
<evidence type="ECO:0000259" key="4">
    <source>
        <dbReference type="PROSITE" id="PS50042"/>
    </source>
</evidence>
<dbReference type="PROSITE" id="PS51063">
    <property type="entry name" value="HTH_CRP_2"/>
    <property type="match status" value="1"/>
</dbReference>
<evidence type="ECO:0000259" key="5">
    <source>
        <dbReference type="PROSITE" id="PS51063"/>
    </source>
</evidence>
<evidence type="ECO:0000313" key="7">
    <source>
        <dbReference type="Proteomes" id="UP000297453"/>
    </source>
</evidence>
<dbReference type="GO" id="GO:0003700">
    <property type="term" value="F:DNA-binding transcription factor activity"/>
    <property type="evidence" value="ECO:0007669"/>
    <property type="project" value="TreeGrafter"/>
</dbReference>
<dbReference type="InterPro" id="IPR018490">
    <property type="entry name" value="cNMP-bd_dom_sf"/>
</dbReference>
<dbReference type="PANTHER" id="PTHR24567:SF74">
    <property type="entry name" value="HTH-TYPE TRANSCRIPTIONAL REGULATOR ARCR"/>
    <property type="match status" value="1"/>
</dbReference>
<dbReference type="SMART" id="SM00419">
    <property type="entry name" value="HTH_CRP"/>
    <property type="match status" value="1"/>
</dbReference>
<dbReference type="InterPro" id="IPR014710">
    <property type="entry name" value="RmlC-like_jellyroll"/>
</dbReference>
<organism evidence="6 7">
    <name type="scientific">Leptospira semungkisensis</name>
    <dbReference type="NCBI Taxonomy" id="2484985"/>
    <lineage>
        <taxon>Bacteria</taxon>
        <taxon>Pseudomonadati</taxon>
        <taxon>Spirochaetota</taxon>
        <taxon>Spirochaetia</taxon>
        <taxon>Leptospirales</taxon>
        <taxon>Leptospiraceae</taxon>
        <taxon>Leptospira</taxon>
    </lineage>
</organism>
<protein>
    <submittedName>
        <fullName evidence="6">Crp/Fnr family transcriptional regulator</fullName>
    </submittedName>
</protein>
<dbReference type="CDD" id="cd00038">
    <property type="entry name" value="CAP_ED"/>
    <property type="match status" value="1"/>
</dbReference>
<dbReference type="GO" id="GO:0005829">
    <property type="term" value="C:cytosol"/>
    <property type="evidence" value="ECO:0007669"/>
    <property type="project" value="TreeGrafter"/>
</dbReference>
<sequence length="215" mass="24679">MLNTAIVDPWSEIRREFENEICSIGIPKKFHKGELVFEEGRPYTGFFEIISGIFKVFSLNTDGKEAILKVFSPGELIATHPIFQPKEPCIYPGFCEALKDGELIYYPKKEFISFLKGNNQALFLFSYATVEHLNYFRKKMMENLFLSVKDRIITFLIESGADQGFVSLPVTKYQLASLLGTTPESVSRAFRFLTEEHIVEERNASYHILQKSPLN</sequence>
<evidence type="ECO:0000313" key="6">
    <source>
        <dbReference type="EMBL" id="TGK00985.1"/>
    </source>
</evidence>
<dbReference type="SUPFAM" id="SSF51206">
    <property type="entry name" value="cAMP-binding domain-like"/>
    <property type="match status" value="1"/>
</dbReference>
<dbReference type="InterPro" id="IPR000595">
    <property type="entry name" value="cNMP-bd_dom"/>
</dbReference>
<keyword evidence="7" id="KW-1185">Reference proteome</keyword>
<dbReference type="GO" id="GO:0003677">
    <property type="term" value="F:DNA binding"/>
    <property type="evidence" value="ECO:0007669"/>
    <property type="project" value="UniProtKB-KW"/>
</dbReference>
<name>A0A4R9FRH2_9LEPT</name>
<dbReference type="Proteomes" id="UP000297453">
    <property type="component" value="Unassembled WGS sequence"/>
</dbReference>
<accession>A0A4R9FRH2</accession>
<dbReference type="Pfam" id="PF13545">
    <property type="entry name" value="HTH_Crp_2"/>
    <property type="match status" value="1"/>
</dbReference>
<evidence type="ECO:0000256" key="2">
    <source>
        <dbReference type="ARBA" id="ARBA00023125"/>
    </source>
</evidence>
<comment type="caution">
    <text evidence="6">The sequence shown here is derived from an EMBL/GenBank/DDBJ whole genome shotgun (WGS) entry which is preliminary data.</text>
</comment>
<dbReference type="InterPro" id="IPR036390">
    <property type="entry name" value="WH_DNA-bd_sf"/>
</dbReference>
<dbReference type="InterPro" id="IPR012318">
    <property type="entry name" value="HTH_CRP"/>
</dbReference>
<evidence type="ECO:0000256" key="1">
    <source>
        <dbReference type="ARBA" id="ARBA00023015"/>
    </source>
</evidence>
<dbReference type="SUPFAM" id="SSF46785">
    <property type="entry name" value="Winged helix' DNA-binding domain"/>
    <property type="match status" value="1"/>
</dbReference>
<gene>
    <name evidence="6" type="ORF">EHO59_13785</name>
</gene>
<feature type="domain" description="Cyclic nucleotide-binding" evidence="4">
    <location>
        <begin position="27"/>
        <end position="88"/>
    </location>
</feature>
<feature type="domain" description="HTH crp-type" evidence="5">
    <location>
        <begin position="146"/>
        <end position="212"/>
    </location>
</feature>
<evidence type="ECO:0000256" key="3">
    <source>
        <dbReference type="ARBA" id="ARBA00023163"/>
    </source>
</evidence>
<dbReference type="EMBL" id="RQEP01000018">
    <property type="protein sequence ID" value="TGK00985.1"/>
    <property type="molecule type" value="Genomic_DNA"/>
</dbReference>
<reference evidence="6" key="1">
    <citation type="journal article" date="2019" name="PLoS Negl. Trop. Dis.">
        <title>Revisiting the worldwide diversity of Leptospira species in the environment.</title>
        <authorList>
            <person name="Vincent A.T."/>
            <person name="Schiettekatte O."/>
            <person name="Bourhy P."/>
            <person name="Veyrier F.J."/>
            <person name="Picardeau M."/>
        </authorList>
    </citation>
    <scope>NUCLEOTIDE SEQUENCE [LARGE SCALE GENOMIC DNA]</scope>
    <source>
        <strain evidence="6">SSS9</strain>
    </source>
</reference>
<dbReference type="RefSeq" id="WP_135589008.1">
    <property type="nucleotide sequence ID" value="NZ_RQEP01000018.1"/>
</dbReference>